<protein>
    <submittedName>
        <fullName evidence="2">Uncharacterized protein</fullName>
    </submittedName>
</protein>
<dbReference type="AlphaFoldDB" id="A0A0D8HCU6"/>
<feature type="transmembrane region" description="Helical" evidence="1">
    <location>
        <begin position="35"/>
        <end position="68"/>
    </location>
</feature>
<dbReference type="Proteomes" id="UP000032360">
    <property type="component" value="Unassembled WGS sequence"/>
</dbReference>
<evidence type="ECO:0000313" key="3">
    <source>
        <dbReference type="Proteomes" id="UP000032360"/>
    </source>
</evidence>
<name>A0A0D8HCU6_9ACTN</name>
<gene>
    <name evidence="2" type="ORF">AXFE_35410</name>
</gene>
<keyword evidence="1" id="KW-1133">Transmembrane helix</keyword>
<sequence length="172" mass="17520">MIAPKPMIPNCIGLLPAVPPFPVAGAPTGITPDACAAIGVIVVAVAGVVVVTVAGVVVVTVAGVVVVLAATVEVVLEVVVLEVVVAVGAVEQVGIVIELDSRVTAPVWAKMRPLTVAPVFRVTEVSANMVPAKFVVVPRVAELPTCQKTLHACAPFSNTTVLDEAVVRVEPL</sequence>
<dbReference type="EMBL" id="JXYS01000137">
    <property type="protein sequence ID" value="KJF15617.1"/>
    <property type="molecule type" value="Genomic_DNA"/>
</dbReference>
<comment type="caution">
    <text evidence="2">The sequence shown here is derived from an EMBL/GenBank/DDBJ whole genome shotgun (WGS) entry which is preliminary data.</text>
</comment>
<keyword evidence="1" id="KW-0472">Membrane</keyword>
<accession>A0A0D8HCU6</accession>
<dbReference type="STRING" id="1280514.AXFE_35410"/>
<evidence type="ECO:0000313" key="2">
    <source>
        <dbReference type="EMBL" id="KJF15617.1"/>
    </source>
</evidence>
<keyword evidence="1" id="KW-0812">Transmembrane</keyword>
<organism evidence="2 3">
    <name type="scientific">Acidithrix ferrooxidans</name>
    <dbReference type="NCBI Taxonomy" id="1280514"/>
    <lineage>
        <taxon>Bacteria</taxon>
        <taxon>Bacillati</taxon>
        <taxon>Actinomycetota</taxon>
        <taxon>Acidimicrobiia</taxon>
        <taxon>Acidimicrobiales</taxon>
        <taxon>Acidimicrobiaceae</taxon>
        <taxon>Acidithrix</taxon>
    </lineage>
</organism>
<keyword evidence="3" id="KW-1185">Reference proteome</keyword>
<evidence type="ECO:0000256" key="1">
    <source>
        <dbReference type="SAM" id="Phobius"/>
    </source>
</evidence>
<proteinExistence type="predicted"/>
<reference evidence="2 3" key="1">
    <citation type="submission" date="2015-01" db="EMBL/GenBank/DDBJ databases">
        <title>Draft genome of the acidophilic iron oxidizer Acidithrix ferrooxidans strain Py-F3.</title>
        <authorList>
            <person name="Poehlein A."/>
            <person name="Eisen S."/>
            <person name="Schloemann M."/>
            <person name="Johnson B.D."/>
            <person name="Daniel R."/>
            <person name="Muehling M."/>
        </authorList>
    </citation>
    <scope>NUCLEOTIDE SEQUENCE [LARGE SCALE GENOMIC DNA]</scope>
    <source>
        <strain evidence="2 3">Py-F3</strain>
    </source>
</reference>